<evidence type="ECO:0000313" key="2">
    <source>
        <dbReference type="EMBL" id="SUJ09157.1"/>
    </source>
</evidence>
<accession>A0A380BXL6</accession>
<gene>
    <name evidence="2" type="ORF">NCTC10736_03992</name>
</gene>
<name>A0A380BXL6_9GAMM</name>
<sequence>MKIIKKIALLLCLLSPLSQAETTLFGLTLGKSTRQEVEQTYTLQDKNTASGLPDSWNYYRVSGEQFNEPLLKHATLYFDNTQTLGRINFTFPSSLEKYKALEEQLSRQYPRIKMAPFVSEPLRLDKTEFQNDTTHIRLEYNVYNILLSFTDLKYRSIEKKPIAELKALEANKPKKEP</sequence>
<reference evidence="2 3" key="1">
    <citation type="submission" date="2018-06" db="EMBL/GenBank/DDBJ databases">
        <authorList>
            <consortium name="Pathogen Informatics"/>
            <person name="Doyle S."/>
        </authorList>
    </citation>
    <scope>NUCLEOTIDE SEQUENCE [LARGE SCALE GENOMIC DNA]</scope>
    <source>
        <strain evidence="2 3">NCTC10736</strain>
    </source>
</reference>
<dbReference type="RefSeq" id="WP_115407296.1">
    <property type="nucleotide sequence ID" value="NZ_UGYV01000004.1"/>
</dbReference>
<dbReference type="Proteomes" id="UP000255061">
    <property type="component" value="Unassembled WGS sequence"/>
</dbReference>
<feature type="chain" id="PRO_5016632614" evidence="1">
    <location>
        <begin position="21"/>
        <end position="177"/>
    </location>
</feature>
<feature type="signal peptide" evidence="1">
    <location>
        <begin position="1"/>
        <end position="20"/>
    </location>
</feature>
<proteinExistence type="predicted"/>
<dbReference type="EMBL" id="UGYV01000004">
    <property type="protein sequence ID" value="SUJ09157.1"/>
    <property type="molecule type" value="Genomic_DNA"/>
</dbReference>
<evidence type="ECO:0000256" key="1">
    <source>
        <dbReference type="SAM" id="SignalP"/>
    </source>
</evidence>
<keyword evidence="1" id="KW-0732">Signal</keyword>
<evidence type="ECO:0000313" key="3">
    <source>
        <dbReference type="Proteomes" id="UP000255061"/>
    </source>
</evidence>
<protein>
    <submittedName>
        <fullName evidence="2">Uncharacterized protein</fullName>
    </submittedName>
</protein>
<dbReference type="AlphaFoldDB" id="A0A380BXL6"/>
<organism evidence="2 3">
    <name type="scientific">Shewanella morhuae</name>
    <dbReference type="NCBI Taxonomy" id="365591"/>
    <lineage>
        <taxon>Bacteria</taxon>
        <taxon>Pseudomonadati</taxon>
        <taxon>Pseudomonadota</taxon>
        <taxon>Gammaproteobacteria</taxon>
        <taxon>Alteromonadales</taxon>
        <taxon>Shewanellaceae</taxon>
        <taxon>Shewanella</taxon>
    </lineage>
</organism>